<name>A0ABQ1YJ48_9BACT</name>
<dbReference type="InterPro" id="IPR036010">
    <property type="entry name" value="2Fe-2S_ferredoxin-like_sf"/>
</dbReference>
<sequence>MSFSVNGNAVNLEMDARTTLLDTLREHLHLTGAKRLCESEYALLEPYLQIFIKGHVSIIGIKC</sequence>
<organism evidence="1 2">
    <name type="scientific">Dyadobacter endophyticus</name>
    <dbReference type="NCBI Taxonomy" id="1749036"/>
    <lineage>
        <taxon>Bacteria</taxon>
        <taxon>Pseudomonadati</taxon>
        <taxon>Bacteroidota</taxon>
        <taxon>Cytophagia</taxon>
        <taxon>Cytophagales</taxon>
        <taxon>Spirosomataceae</taxon>
        <taxon>Dyadobacter</taxon>
    </lineage>
</organism>
<protein>
    <submittedName>
        <fullName evidence="1">Uncharacterized protein</fullName>
    </submittedName>
</protein>
<keyword evidence="2" id="KW-1185">Reference proteome</keyword>
<comment type="caution">
    <text evidence="1">The sequence shown here is derived from an EMBL/GenBank/DDBJ whole genome shotgun (WGS) entry which is preliminary data.</text>
</comment>
<proteinExistence type="predicted"/>
<gene>
    <name evidence="1" type="ORF">GCM10007423_11680</name>
</gene>
<evidence type="ECO:0000313" key="1">
    <source>
        <dbReference type="EMBL" id="GGH26581.1"/>
    </source>
</evidence>
<reference evidence="2" key="1">
    <citation type="journal article" date="2019" name="Int. J. Syst. Evol. Microbiol.">
        <title>The Global Catalogue of Microorganisms (GCM) 10K type strain sequencing project: providing services to taxonomists for standard genome sequencing and annotation.</title>
        <authorList>
            <consortium name="The Broad Institute Genomics Platform"/>
            <consortium name="The Broad Institute Genome Sequencing Center for Infectious Disease"/>
            <person name="Wu L."/>
            <person name="Ma J."/>
        </authorList>
    </citation>
    <scope>NUCLEOTIDE SEQUENCE [LARGE SCALE GENOMIC DNA]</scope>
    <source>
        <strain evidence="2">CGMCC 1.15288</strain>
    </source>
</reference>
<dbReference type="Proteomes" id="UP000600214">
    <property type="component" value="Unassembled WGS sequence"/>
</dbReference>
<dbReference type="EMBL" id="BMIA01000001">
    <property type="protein sequence ID" value="GGH26581.1"/>
    <property type="molecule type" value="Genomic_DNA"/>
</dbReference>
<dbReference type="SUPFAM" id="SSF54292">
    <property type="entry name" value="2Fe-2S ferredoxin-like"/>
    <property type="match status" value="1"/>
</dbReference>
<evidence type="ECO:0000313" key="2">
    <source>
        <dbReference type="Proteomes" id="UP000600214"/>
    </source>
</evidence>
<dbReference type="InterPro" id="IPR012675">
    <property type="entry name" value="Beta-grasp_dom_sf"/>
</dbReference>
<dbReference type="Gene3D" id="3.10.20.30">
    <property type="match status" value="1"/>
</dbReference>
<accession>A0ABQ1YJ48</accession>